<dbReference type="EMBL" id="JACGWN010000004">
    <property type="protein sequence ID" value="KAL0451629.1"/>
    <property type="molecule type" value="Genomic_DNA"/>
</dbReference>
<reference evidence="2" key="2">
    <citation type="journal article" date="2024" name="Plant">
        <title>Genomic evolution and insights into agronomic trait innovations of Sesamum species.</title>
        <authorList>
            <person name="Miao H."/>
            <person name="Wang L."/>
            <person name="Qu L."/>
            <person name="Liu H."/>
            <person name="Sun Y."/>
            <person name="Le M."/>
            <person name="Wang Q."/>
            <person name="Wei S."/>
            <person name="Zheng Y."/>
            <person name="Lin W."/>
            <person name="Duan Y."/>
            <person name="Cao H."/>
            <person name="Xiong S."/>
            <person name="Wang X."/>
            <person name="Wei L."/>
            <person name="Li C."/>
            <person name="Ma Q."/>
            <person name="Ju M."/>
            <person name="Zhao R."/>
            <person name="Li G."/>
            <person name="Mu C."/>
            <person name="Tian Q."/>
            <person name="Mei H."/>
            <person name="Zhang T."/>
            <person name="Gao T."/>
            <person name="Zhang H."/>
        </authorList>
    </citation>
    <scope>NUCLEOTIDE SEQUENCE</scope>
    <source>
        <strain evidence="2">KEN1</strain>
    </source>
</reference>
<feature type="region of interest" description="Disordered" evidence="1">
    <location>
        <begin position="1"/>
        <end position="33"/>
    </location>
</feature>
<dbReference type="AlphaFoldDB" id="A0AAW2XCV8"/>
<proteinExistence type="predicted"/>
<reference evidence="2" key="1">
    <citation type="submission" date="2020-06" db="EMBL/GenBank/DDBJ databases">
        <authorList>
            <person name="Li T."/>
            <person name="Hu X."/>
            <person name="Zhang T."/>
            <person name="Song X."/>
            <person name="Zhang H."/>
            <person name="Dai N."/>
            <person name="Sheng W."/>
            <person name="Hou X."/>
            <person name="Wei L."/>
        </authorList>
    </citation>
    <scope>NUCLEOTIDE SEQUENCE</scope>
    <source>
        <strain evidence="2">KEN1</strain>
        <tissue evidence="2">Leaf</tissue>
    </source>
</reference>
<accession>A0AAW2XCV8</accession>
<organism evidence="2">
    <name type="scientific">Sesamum latifolium</name>
    <dbReference type="NCBI Taxonomy" id="2727402"/>
    <lineage>
        <taxon>Eukaryota</taxon>
        <taxon>Viridiplantae</taxon>
        <taxon>Streptophyta</taxon>
        <taxon>Embryophyta</taxon>
        <taxon>Tracheophyta</taxon>
        <taxon>Spermatophyta</taxon>
        <taxon>Magnoliopsida</taxon>
        <taxon>eudicotyledons</taxon>
        <taxon>Gunneridae</taxon>
        <taxon>Pentapetalae</taxon>
        <taxon>asterids</taxon>
        <taxon>lamiids</taxon>
        <taxon>Lamiales</taxon>
        <taxon>Pedaliaceae</taxon>
        <taxon>Sesamum</taxon>
    </lineage>
</organism>
<evidence type="ECO:0000256" key="1">
    <source>
        <dbReference type="SAM" id="MobiDB-lite"/>
    </source>
</evidence>
<protein>
    <submittedName>
        <fullName evidence="2">Uncharacterized protein</fullName>
    </submittedName>
</protein>
<gene>
    <name evidence="2" type="ORF">Slati_1141000</name>
</gene>
<feature type="compositionally biased region" description="Polar residues" evidence="1">
    <location>
        <begin position="1"/>
        <end position="12"/>
    </location>
</feature>
<sequence>MDGEFPSTTYMNTLEDADSSRQKRRGANKERSGPRWTWTILEEEGLINGLKSLTMTRWKCENGFRNSYLAQLEAHMKRAFSQCNIKVEPHITLKLHVWKEQYSTLVIMISKRGPGRDKSQNMVTVEDEKAWEEFVKICKVASNVASSIFLQSRCLWG</sequence>
<name>A0AAW2XCV8_9LAMI</name>
<dbReference type="PANTHER" id="PTHR46250">
    <property type="entry name" value="MYB/SANT-LIKE DNA-BINDING DOMAIN PROTEIN-RELATED"/>
    <property type="match status" value="1"/>
</dbReference>
<comment type="caution">
    <text evidence="2">The sequence shown here is derived from an EMBL/GenBank/DDBJ whole genome shotgun (WGS) entry which is preliminary data.</text>
</comment>
<dbReference type="PANTHER" id="PTHR46250:SF15">
    <property type="entry name" value="OS01G0523800 PROTEIN"/>
    <property type="match status" value="1"/>
</dbReference>
<evidence type="ECO:0000313" key="2">
    <source>
        <dbReference type="EMBL" id="KAL0451629.1"/>
    </source>
</evidence>